<evidence type="ECO:0000313" key="5">
    <source>
        <dbReference type="EMBL" id="EHL30255.1"/>
    </source>
</evidence>
<sequence>MKSKLKTKDQQADAAASEEIDHIIERGLESINKNSKWPLKKGGVVQLQLQQQQQIEQNRQMQQEQQKVVINILEEAIAGDLVDYANIDNLLNKFLKEFEKENTVEHNAAALRTHNESLLQGFFHTWINANPNVNATHVIRQMTVEAAQALLRKHTRLSSGLNPENLPKGFYTQRSKDGNLILCYSPELSYVNPPNALTIDLSINVPKNEAWEGDFRQFDLSKYSTFTAQFDEADWKNIVLFSCMQPPKSSYDNEYNLFKDDNGNLIGKVDITSSANRKKIIDFWPVFLQVWQYGGAKGVEQFIAQPSTSFTLTDHAIKKLLLSKVPSMELRKWASELDMSDKYLRALGQIYYRYGELGLTTFLSKLRQFEAVLGVEFFDHFNENLLARSENFNCFVNKNFIMTLDDMMDKLKSREAKGKLDAWKKVITHHMHAVGWDNIDALWRGYSHFVAELEQLGLKLEGDEFDKIKPENMLICMDRILNSLNQIPDYDMQKQFLAKLDHFDLTYGGVHYALQHEGFKYFDSELELHDFDLGSPTYTPDLVSLYQWTGSDATLKMKRTLASKAQFSQQAYHLLVEKLGNDKVESRHQLLWLLHTHYSAVNMPAILEQLDLVASDFQELIARHLDDAIYIRNNKRLNISFDALQALASVIRKTDVSKLLKAYPNGTFLEAVSILYQSQRWNDQEVNKIINLFSAHLPKSADYPDSFYREGYKLATLFGITDPTQLQEFYTATKDLRPIVQIELRLLINQLLSVDYATTNLDALVNHANWDALIHCIKAMKSDMAHTTIHRIELIDQFDTLGIQFKYSKSGEFRALASSPEDKPAELGFFVDHEDRLWEFMLKHIVVPTEGDAKEALKPIVRFLKKLQLNRTYLNEIEPLLSSLEEAQEGHYWSATYFYQLLRALQPENDQALFPISLLKVILQEESIAPRKINNVEKDFPVELAEPLQTILKNSVFNRHQQGILCQIALREYNWQGTIALLNQIMGTLSIDGYADSRTYALEILAKSKNFSDLETRYENCRWLLQHTPTTEIAPQWTKTTALWLKALSLRKQEEDLFSKIKAQFADNGGKLSLVLHILAFSTLSPGLKDSESYEHELNKKAAKLVDSLGDMEYSDLVKLAKAYPQQPSPSADDILRLIKKQKKEGLSWSASFETFERQPFTEPRTDYGLVAATRDADLQRMISETKVSAEEARQGLSIEKTARLTLIFGYLKQLENGTEHLKGSEKSISTMAPQELAKAFQTLSKVSPQDDLTRAQIWAILFEVLGRTTRKYPHLAQQFALIANDIGVDASTRVLQLATGEGKSHFVAMRAARHAGQGKTVDVCTAKRTLAERDLEDYQNLFDYLNIKTAYIHPKSSRTAYMDAQVHYATLGDLSLFLDEQSYSGQPIEIDPSDRVALFDEFDFIRFEEGRKTEYNYARPTGKTPKQMNWFYQSVNNFYTTHREELNKEGEIHIETLRKFVQSLKADVGENEERYNLIRPMLQDPLQLVQWLQSAFEAHNLEWGISFTVREENIEVGDESYPMREVIPLSSDNQKMVGSTFSAGVHQLLAVRLNTEARLEKNPQNFHIHPESNIISSQVAAQRMKKLWERWEGFSGTISAAQAATLYREQGTQVLHVPTNQRDLRLWHKPNFHKTDDTRLTSIIKQIKTCIDKKQSMLFSCKNDKQVQELQEKLSKKFSAQELAQHFIFYTNEEHRTAAEVLADKTVKEDWHGGKKQHGVGLVASGFGRGDNVGVEVVFLFDVNDTNDKLQKGGRTARNGAEGEVFQFYLEDDLVQEEQRLWDLLDVLEPDTVNHLKDQLLHVLGDSDNERCFERVMLLREYVFSLQNAANQGYHNALAQYSSWGMKTLGKIEDPATRQALTANFSLQLKRLDKLWINISSKDKLTVDEKIAEIEEQITGLSADFTTRYEEIELTVTPFDLDTHQPTEIQMVVPEAPHKPSAEDRAVASICSVMARLPDLTLRDSHMASIPQLLGAVAINPQKLKQFAIRIASCTATSEFLHKLHLAAIQATKPSKAWETLESAAAPEIEGHELFDGVSDTVRTRCALALDALVPSLQEQTIQSLSAPTLLSKETRINEILPLLEYLGKFSVKQQNKWGADFIMQMHALPNQMTPELLSWCLDASQPMSCSDFTVFGTIMRLTSEKNGPLEKEELTELYMQLARATKAEPEQRVRMLTKWESWTQYIPNDQYKKFLTAFCHSMEHFKEGENWDTFTTLVRKTQDWINKGGQANYVPELLNVWNGLANRVKDLPEMNEYLQWTMRLGGKAWFKMINAAMHLSPTEAFQTHLHQFKEYWNSLEATSLKKQAKINKFHECCDKINLFYQTINELSQEQQTLMKNQFLALDNEKFTLMIDFIGELTTSQPQALAEMLSYLNDSSITLSRSKLLSKVIIQATDYHKRNPQFAHEQLMEAIQRFKECDENTLELLLQLMDQNKETAQTVEPLFDNTVFHLDKHVPAAARKNVEDIIQLFYQAAKDTNGYLNAMALKPSILALFDFTKDSKERQNQRLIFMHLLQQQVFVKDKLSSEKQDYKWSYERNEQLLQHGLNCYIQHTQHVLAAKPAKANVHQKRDLTVKQQHELLKLTDELAIIGKPSLRIDPLKQEQNAAILSLGLNNLLKNYQSTWFKSKERVEQASELQASLKIEDAPRYQDVLRAISEAKLKAIQSDEAQNQVRWFKMNSSGQSRYFNTLNQMQDLVLRQWSQDIKELHGLTAYKTHNQQEFVQLVHCFQKAAAKYYDENYPTPDNPRYHEKRQKLGRFFGGGKNRTALEILLTVLGQFEGEILSDGLSEEGVENLINGLNQYVSTLPGHLVTLANEILIRGDSLQLNLSEQADHEEIRSTFKGDL</sequence>
<dbReference type="GO" id="GO:0016020">
    <property type="term" value="C:membrane"/>
    <property type="evidence" value="ECO:0007669"/>
    <property type="project" value="InterPro"/>
</dbReference>
<protein>
    <recommendedName>
        <fullName evidence="4">SecA family profile domain-containing protein</fullName>
    </recommendedName>
</protein>
<dbReference type="PROSITE" id="PS51196">
    <property type="entry name" value="SECA_MOTOR_DEAD"/>
    <property type="match status" value="1"/>
</dbReference>
<dbReference type="InterPro" id="IPR000185">
    <property type="entry name" value="SecA"/>
</dbReference>
<evidence type="ECO:0000256" key="3">
    <source>
        <dbReference type="ARBA" id="ARBA00023010"/>
    </source>
</evidence>
<keyword evidence="6" id="KW-1185">Reference proteome</keyword>
<gene>
    <name evidence="5" type="ORF">LDG_7765</name>
</gene>
<dbReference type="EMBL" id="JH413833">
    <property type="protein sequence ID" value="EHL30255.1"/>
    <property type="molecule type" value="Genomic_DNA"/>
</dbReference>
<dbReference type="GO" id="GO:0017038">
    <property type="term" value="P:protein import"/>
    <property type="evidence" value="ECO:0007669"/>
    <property type="project" value="InterPro"/>
</dbReference>
<keyword evidence="2" id="KW-0813">Transport</keyword>
<keyword evidence="1" id="KW-1003">Cell membrane</keyword>
<dbReference type="eggNOG" id="COG0653">
    <property type="taxonomic scope" value="Bacteria"/>
</dbReference>
<accession>G9ER54</accession>
<dbReference type="InterPro" id="IPR014018">
    <property type="entry name" value="SecA_motor_DEAD"/>
</dbReference>
<feature type="domain" description="SecA family profile" evidence="4">
    <location>
        <begin position="1197"/>
        <end position="1798"/>
    </location>
</feature>
<dbReference type="InterPro" id="IPR011115">
    <property type="entry name" value="SecA_DEAD"/>
</dbReference>
<dbReference type="Gene3D" id="3.40.50.300">
    <property type="entry name" value="P-loop containing nucleotide triphosphate hydrolases"/>
    <property type="match status" value="2"/>
</dbReference>
<proteinExistence type="predicted"/>
<dbReference type="PANTHER" id="PTHR30612">
    <property type="entry name" value="SECA INNER MEMBRANE COMPONENT OF SEC PROTEIN SECRETION SYSTEM"/>
    <property type="match status" value="1"/>
</dbReference>
<dbReference type="RefSeq" id="WP_006871660.1">
    <property type="nucleotide sequence ID" value="NZ_JH413833.1"/>
</dbReference>
<dbReference type="Proteomes" id="UP000002770">
    <property type="component" value="Unassembled WGS sequence"/>
</dbReference>
<dbReference type="Pfam" id="PF07517">
    <property type="entry name" value="SecA_DEAD"/>
    <property type="match status" value="1"/>
</dbReference>
<organism evidence="5 6">
    <name type="scientific">Legionella drancourtii LLAP12</name>
    <dbReference type="NCBI Taxonomy" id="658187"/>
    <lineage>
        <taxon>Bacteria</taxon>
        <taxon>Pseudomonadati</taxon>
        <taxon>Pseudomonadota</taxon>
        <taxon>Gammaproteobacteria</taxon>
        <taxon>Legionellales</taxon>
        <taxon>Legionellaceae</taxon>
        <taxon>Legionella</taxon>
    </lineage>
</organism>
<keyword evidence="1" id="KW-0472">Membrane</keyword>
<dbReference type="SUPFAM" id="SSF52540">
    <property type="entry name" value="P-loop containing nucleoside triphosphate hydrolases"/>
    <property type="match status" value="1"/>
</dbReference>
<dbReference type="GO" id="GO:0006886">
    <property type="term" value="P:intracellular protein transport"/>
    <property type="evidence" value="ECO:0007669"/>
    <property type="project" value="InterPro"/>
</dbReference>
<evidence type="ECO:0000313" key="6">
    <source>
        <dbReference type="Proteomes" id="UP000002770"/>
    </source>
</evidence>
<keyword evidence="2" id="KW-0653">Protein transport</keyword>
<dbReference type="HOGENOM" id="CLU_000563_0_0_6"/>
<dbReference type="GO" id="GO:0006605">
    <property type="term" value="P:protein targeting"/>
    <property type="evidence" value="ECO:0007669"/>
    <property type="project" value="InterPro"/>
</dbReference>
<dbReference type="InParanoid" id="G9ER54"/>
<dbReference type="GO" id="GO:0005524">
    <property type="term" value="F:ATP binding"/>
    <property type="evidence" value="ECO:0007669"/>
    <property type="project" value="InterPro"/>
</dbReference>
<reference evidence="5 6" key="1">
    <citation type="journal article" date="2011" name="BMC Genomics">
        <title>Insight into cross-talk between intra-amoebal pathogens.</title>
        <authorList>
            <person name="Gimenez G."/>
            <person name="Bertelli C."/>
            <person name="Moliner C."/>
            <person name="Robert C."/>
            <person name="Raoult D."/>
            <person name="Fournier P.E."/>
            <person name="Greub G."/>
        </authorList>
    </citation>
    <scope>NUCLEOTIDE SEQUENCE [LARGE SCALE GENOMIC DNA]</scope>
    <source>
        <strain evidence="5 6">LLAP12</strain>
    </source>
</reference>
<dbReference type="InterPro" id="IPR027417">
    <property type="entry name" value="P-loop_NTPase"/>
</dbReference>
<evidence type="ECO:0000256" key="1">
    <source>
        <dbReference type="ARBA" id="ARBA00022475"/>
    </source>
</evidence>
<evidence type="ECO:0000259" key="4">
    <source>
        <dbReference type="PROSITE" id="PS51196"/>
    </source>
</evidence>
<keyword evidence="3" id="KW-0811">Translocation</keyword>
<dbReference type="OrthoDB" id="5646760at2"/>
<dbReference type="STRING" id="658187.LDG_7765"/>
<evidence type="ECO:0000256" key="2">
    <source>
        <dbReference type="ARBA" id="ARBA00022927"/>
    </source>
</evidence>
<dbReference type="PANTHER" id="PTHR30612:SF0">
    <property type="entry name" value="CHLOROPLAST PROTEIN-TRANSPORTING ATPASE"/>
    <property type="match status" value="1"/>
</dbReference>
<name>G9ER54_9GAMM</name>